<evidence type="ECO:0000313" key="3">
    <source>
        <dbReference type="Proteomes" id="UP001628156"/>
    </source>
</evidence>
<gene>
    <name evidence="2" type="ORF">ENUP19_0353G0022</name>
</gene>
<reference evidence="2 3" key="1">
    <citation type="journal article" date="2019" name="PLoS Negl. Trop. Dis.">
        <title>Whole genome sequencing of Entamoeba nuttalli reveals mammalian host-related molecular signatures and a novel octapeptide-repeat surface protein.</title>
        <authorList>
            <person name="Tanaka M."/>
            <person name="Makiuchi T."/>
            <person name="Komiyama T."/>
            <person name="Shiina T."/>
            <person name="Osaki K."/>
            <person name="Tachibana H."/>
        </authorList>
    </citation>
    <scope>NUCLEOTIDE SEQUENCE [LARGE SCALE GENOMIC DNA]</scope>
    <source>
        <strain evidence="2 3">P19-061405</strain>
    </source>
</reference>
<accession>A0ABQ0DXZ5</accession>
<proteinExistence type="predicted"/>
<evidence type="ECO:0000313" key="2">
    <source>
        <dbReference type="EMBL" id="GAB1227726.1"/>
    </source>
</evidence>
<dbReference type="InterPro" id="IPR044198">
    <property type="entry name" value="DEK"/>
</dbReference>
<feature type="compositionally biased region" description="Basic and acidic residues" evidence="1">
    <location>
        <begin position="183"/>
        <end position="200"/>
    </location>
</feature>
<comment type="caution">
    <text evidence="2">The sequence shown here is derived from an EMBL/GenBank/DDBJ whole genome shotgun (WGS) entry which is preliminary data.</text>
</comment>
<keyword evidence="3" id="KW-1185">Reference proteome</keyword>
<protein>
    <recommendedName>
        <fullName evidence="4">Protein DEK</fullName>
    </recommendedName>
</protein>
<feature type="compositionally biased region" description="Basic and acidic residues" evidence="1">
    <location>
        <begin position="208"/>
        <end position="242"/>
    </location>
</feature>
<feature type="compositionally biased region" description="Acidic residues" evidence="1">
    <location>
        <begin position="163"/>
        <end position="182"/>
    </location>
</feature>
<dbReference type="PANTHER" id="PTHR13468:SF1">
    <property type="entry name" value="PROTEIN DEK"/>
    <property type="match status" value="1"/>
</dbReference>
<dbReference type="EMBL" id="BAAFRS010000353">
    <property type="protein sequence ID" value="GAB1227726.1"/>
    <property type="molecule type" value="Genomic_DNA"/>
</dbReference>
<organism evidence="2 3">
    <name type="scientific">Entamoeba nuttalli</name>
    <dbReference type="NCBI Taxonomy" id="412467"/>
    <lineage>
        <taxon>Eukaryota</taxon>
        <taxon>Amoebozoa</taxon>
        <taxon>Evosea</taxon>
        <taxon>Archamoebae</taxon>
        <taxon>Mastigamoebida</taxon>
        <taxon>Entamoebidae</taxon>
        <taxon>Entamoeba</taxon>
    </lineage>
</organism>
<dbReference type="Proteomes" id="UP001628156">
    <property type="component" value="Unassembled WGS sequence"/>
</dbReference>
<sequence>MKTRSQRERKVVPHYSSGLIKGTELFQGRGIPLGSSKRIKEGIDNLSVDSLILLHRLMYHKQGEDSERLDDILLFSGFKDIKQRELAIRIAQKLSEDDIKLLCKLFDIECEEKDEMVKELADFLFVPKLLKRDFKLSCIETIDEREDSEENLRKVEEMLNLAEEDEKVYDPEEMMSEEEECGVSDKKIIKKQSVQEKDQEQNENNEEQNEKEKSKEEKTKKECSSKEKKLYPTISHKKETEKKHKKKAK</sequence>
<feature type="region of interest" description="Disordered" evidence="1">
    <location>
        <begin position="163"/>
        <end position="249"/>
    </location>
</feature>
<evidence type="ECO:0008006" key="4">
    <source>
        <dbReference type="Google" id="ProtNLM"/>
    </source>
</evidence>
<dbReference type="PANTHER" id="PTHR13468">
    <property type="entry name" value="DEK PROTEIN"/>
    <property type="match status" value="1"/>
</dbReference>
<name>A0ABQ0DXZ5_9EUKA</name>
<evidence type="ECO:0000256" key="1">
    <source>
        <dbReference type="SAM" id="MobiDB-lite"/>
    </source>
</evidence>